<dbReference type="Pfam" id="PF01614">
    <property type="entry name" value="IclR_C"/>
    <property type="match status" value="1"/>
</dbReference>
<dbReference type="InterPro" id="IPR036388">
    <property type="entry name" value="WH-like_DNA-bd_sf"/>
</dbReference>
<dbReference type="NCBIfam" id="TIGR02431">
    <property type="entry name" value="pcaR_pcaU"/>
    <property type="match status" value="1"/>
</dbReference>
<dbReference type="Gene3D" id="3.30.450.40">
    <property type="match status" value="1"/>
</dbReference>
<name>A0A7C9HLE5_9GAMM</name>
<evidence type="ECO:0000256" key="1">
    <source>
        <dbReference type="ARBA" id="ARBA00023015"/>
    </source>
</evidence>
<keyword evidence="3" id="KW-0804">Transcription</keyword>
<keyword evidence="7" id="KW-1185">Reference proteome</keyword>
<dbReference type="Pfam" id="PF09339">
    <property type="entry name" value="HTH_IclR"/>
    <property type="match status" value="1"/>
</dbReference>
<feature type="domain" description="IclR-ED" evidence="5">
    <location>
        <begin position="79"/>
        <end position="263"/>
    </location>
</feature>
<protein>
    <submittedName>
        <fullName evidence="6">Helix-turn-helix domain-containing protein</fullName>
    </submittedName>
</protein>
<comment type="caution">
    <text evidence="6">The sequence shown here is derived from an EMBL/GenBank/DDBJ whole genome shotgun (WGS) entry which is preliminary data.</text>
</comment>
<dbReference type="RefSeq" id="WP_156640814.1">
    <property type="nucleotide sequence ID" value="NZ_WOXT01000001.1"/>
</dbReference>
<dbReference type="PROSITE" id="PS51077">
    <property type="entry name" value="HTH_ICLR"/>
    <property type="match status" value="1"/>
</dbReference>
<dbReference type="Gene3D" id="1.10.10.10">
    <property type="entry name" value="Winged helix-like DNA-binding domain superfamily/Winged helix DNA-binding domain"/>
    <property type="match status" value="1"/>
</dbReference>
<evidence type="ECO:0000259" key="4">
    <source>
        <dbReference type="PROSITE" id="PS51077"/>
    </source>
</evidence>
<dbReference type="InterPro" id="IPR029016">
    <property type="entry name" value="GAF-like_dom_sf"/>
</dbReference>
<dbReference type="InterPro" id="IPR050707">
    <property type="entry name" value="HTH_MetabolicPath_Reg"/>
</dbReference>
<reference evidence="6 7" key="1">
    <citation type="submission" date="2019-12" db="EMBL/GenBank/DDBJ databases">
        <authorList>
            <person name="Xu J."/>
        </authorList>
    </citation>
    <scope>NUCLEOTIDE SEQUENCE [LARGE SCALE GENOMIC DNA]</scope>
    <source>
        <strain evidence="6 7">HX-5-24</strain>
    </source>
</reference>
<evidence type="ECO:0000313" key="7">
    <source>
        <dbReference type="Proteomes" id="UP000479692"/>
    </source>
</evidence>
<dbReference type="Proteomes" id="UP000479692">
    <property type="component" value="Unassembled WGS sequence"/>
</dbReference>
<keyword evidence="2" id="KW-0238">DNA-binding</keyword>
<dbReference type="InterPro" id="IPR014757">
    <property type="entry name" value="Tscrpt_reg_IclR_C"/>
</dbReference>
<dbReference type="SUPFAM" id="SSF55781">
    <property type="entry name" value="GAF domain-like"/>
    <property type="match status" value="1"/>
</dbReference>
<dbReference type="GO" id="GO:0045893">
    <property type="term" value="P:positive regulation of DNA-templated transcription"/>
    <property type="evidence" value="ECO:0007669"/>
    <property type="project" value="InterPro"/>
</dbReference>
<dbReference type="SUPFAM" id="SSF46785">
    <property type="entry name" value="Winged helix' DNA-binding domain"/>
    <property type="match status" value="1"/>
</dbReference>
<dbReference type="SMART" id="SM00346">
    <property type="entry name" value="HTH_ICLR"/>
    <property type="match status" value="1"/>
</dbReference>
<dbReference type="GO" id="GO:0045892">
    <property type="term" value="P:negative regulation of DNA-templated transcription"/>
    <property type="evidence" value="ECO:0007669"/>
    <property type="project" value="TreeGrafter"/>
</dbReference>
<evidence type="ECO:0000259" key="5">
    <source>
        <dbReference type="PROSITE" id="PS51078"/>
    </source>
</evidence>
<dbReference type="PANTHER" id="PTHR30136:SF34">
    <property type="entry name" value="TRANSCRIPTIONAL REGULATOR"/>
    <property type="match status" value="1"/>
</dbReference>
<sequence>MAKSARSQPAFEDSRDYVQSLARGLSVLRAFDAEHTRLSLAEIAHRAGTSRAAARRLIMTLEHLGYVRLSGREYVLSPSVLELGFGYLGSLNLTDLAQPLLEELARTVNQSSSMAVLDGQSIVYVARVPGRRIMSVTLGVGARLPASSASMGRVLLSGLDEASLDDWLAHCAPAKLTAHTVTDLPRLRRIVEEVRRQGHAWVEQELELGLCSLAVPVRNGEGRVAAAINVSMPYHPDVEREATRDILPQLKLTAAAIEGCAPSHRLPAVAA</sequence>
<dbReference type="GO" id="GO:0003677">
    <property type="term" value="F:DNA binding"/>
    <property type="evidence" value="ECO:0007669"/>
    <property type="project" value="UniProtKB-KW"/>
</dbReference>
<feature type="domain" description="HTH iclR-type" evidence="4">
    <location>
        <begin position="18"/>
        <end position="78"/>
    </location>
</feature>
<dbReference type="InterPro" id="IPR036390">
    <property type="entry name" value="WH_DNA-bd_sf"/>
</dbReference>
<dbReference type="AlphaFoldDB" id="A0A7C9HLE5"/>
<dbReference type="PANTHER" id="PTHR30136">
    <property type="entry name" value="HELIX-TURN-HELIX TRANSCRIPTIONAL REGULATOR, ICLR FAMILY"/>
    <property type="match status" value="1"/>
</dbReference>
<proteinExistence type="predicted"/>
<evidence type="ECO:0000256" key="3">
    <source>
        <dbReference type="ARBA" id="ARBA00023163"/>
    </source>
</evidence>
<dbReference type="InterPro" id="IPR005471">
    <property type="entry name" value="Tscrpt_reg_IclR_N"/>
</dbReference>
<accession>A0A7C9HLE5</accession>
<gene>
    <name evidence="6" type="ORF">GN331_05345</name>
</gene>
<organism evidence="6 7">
    <name type="scientific">Noviluteimonas gilva</name>
    <dbReference type="NCBI Taxonomy" id="2682097"/>
    <lineage>
        <taxon>Bacteria</taxon>
        <taxon>Pseudomonadati</taxon>
        <taxon>Pseudomonadota</taxon>
        <taxon>Gammaproteobacteria</taxon>
        <taxon>Lysobacterales</taxon>
        <taxon>Lysobacteraceae</taxon>
        <taxon>Noviluteimonas</taxon>
    </lineage>
</organism>
<dbReference type="GO" id="GO:0003700">
    <property type="term" value="F:DNA-binding transcription factor activity"/>
    <property type="evidence" value="ECO:0007669"/>
    <property type="project" value="TreeGrafter"/>
</dbReference>
<evidence type="ECO:0000313" key="6">
    <source>
        <dbReference type="EMBL" id="MUV13630.1"/>
    </source>
</evidence>
<keyword evidence="1" id="KW-0805">Transcription regulation</keyword>
<dbReference type="EMBL" id="WOXT01000001">
    <property type="protein sequence ID" value="MUV13630.1"/>
    <property type="molecule type" value="Genomic_DNA"/>
</dbReference>
<dbReference type="PROSITE" id="PS51078">
    <property type="entry name" value="ICLR_ED"/>
    <property type="match status" value="1"/>
</dbReference>
<dbReference type="GO" id="GO:0046278">
    <property type="term" value="P:3,4-dihydroxybenzoate metabolic process"/>
    <property type="evidence" value="ECO:0007669"/>
    <property type="project" value="InterPro"/>
</dbReference>
<evidence type="ECO:0000256" key="2">
    <source>
        <dbReference type="ARBA" id="ARBA00023125"/>
    </source>
</evidence>
<dbReference type="InterPro" id="IPR012794">
    <property type="entry name" value="PcaR_PcaU"/>
</dbReference>